<organism evidence="8 9">
    <name type="scientific">Entomoplasma freundtii</name>
    <dbReference type="NCBI Taxonomy" id="74700"/>
    <lineage>
        <taxon>Bacteria</taxon>
        <taxon>Bacillati</taxon>
        <taxon>Mycoplasmatota</taxon>
        <taxon>Mollicutes</taxon>
        <taxon>Entomoplasmatales</taxon>
        <taxon>Entomoplasmataceae</taxon>
        <taxon>Entomoplasma</taxon>
    </lineage>
</organism>
<feature type="binding site" evidence="7">
    <location>
        <position position="151"/>
    </location>
    <ligand>
        <name>Zn(2+)</name>
        <dbReference type="ChEBI" id="CHEBI:29105"/>
    </ligand>
</feature>
<evidence type="ECO:0000256" key="1">
    <source>
        <dbReference type="ARBA" id="ARBA00007957"/>
    </source>
</evidence>
<dbReference type="EMBL" id="CP024962">
    <property type="protein sequence ID" value="ATZ16608.1"/>
    <property type="molecule type" value="Genomic_DNA"/>
</dbReference>
<dbReference type="Gene3D" id="3.30.1490.190">
    <property type="match status" value="1"/>
</dbReference>
<proteinExistence type="inferred from homology"/>
<dbReference type="PANTHER" id="PTHR33202">
    <property type="entry name" value="ZINC UPTAKE REGULATION PROTEIN"/>
    <property type="match status" value="1"/>
</dbReference>
<dbReference type="GO" id="GO:0008270">
    <property type="term" value="F:zinc ion binding"/>
    <property type="evidence" value="ECO:0007669"/>
    <property type="project" value="TreeGrafter"/>
</dbReference>
<feature type="binding site" evidence="7">
    <location>
        <position position="148"/>
    </location>
    <ligand>
        <name>Zn(2+)</name>
        <dbReference type="ChEBI" id="CHEBI:29105"/>
    </ligand>
</feature>
<keyword evidence="2" id="KW-0678">Repressor</keyword>
<reference evidence="8 9" key="1">
    <citation type="submission" date="2017-11" db="EMBL/GenBank/DDBJ databases">
        <title>Genome sequence of Entomoplasma freundtii BARC 318 (ATCC 51999).</title>
        <authorList>
            <person name="Lo W.-S."/>
            <person name="Gasparich G.E."/>
            <person name="Kuo C.-H."/>
        </authorList>
    </citation>
    <scope>NUCLEOTIDE SEQUENCE [LARGE SCALE GENOMIC DNA]</scope>
    <source>
        <strain evidence="8 9">BARC 318</strain>
    </source>
</reference>
<dbReference type="AlphaFoldDB" id="A0A2K8NTV1"/>
<evidence type="ECO:0000313" key="9">
    <source>
        <dbReference type="Proteomes" id="UP000232222"/>
    </source>
</evidence>
<dbReference type="RefSeq" id="WP_157844566.1">
    <property type="nucleotide sequence ID" value="NZ_CP024962.1"/>
</dbReference>
<dbReference type="Proteomes" id="UP000232222">
    <property type="component" value="Chromosome"/>
</dbReference>
<feature type="binding site" evidence="7">
    <location>
        <position position="107"/>
    </location>
    <ligand>
        <name>Zn(2+)</name>
        <dbReference type="ChEBI" id="CHEBI:29105"/>
    </ligand>
</feature>
<accession>A0A2K8NTV1</accession>
<evidence type="ECO:0000256" key="4">
    <source>
        <dbReference type="ARBA" id="ARBA00023015"/>
    </source>
</evidence>
<dbReference type="SUPFAM" id="SSF46785">
    <property type="entry name" value="Winged helix' DNA-binding domain"/>
    <property type="match status" value="1"/>
</dbReference>
<dbReference type="InterPro" id="IPR043135">
    <property type="entry name" value="Fur_C"/>
</dbReference>
<protein>
    <submittedName>
        <fullName evidence="8">Fur family transcriptional regulator</fullName>
    </submittedName>
</protein>
<comment type="cofactor">
    <cofactor evidence="7">
        <name>Zn(2+)</name>
        <dbReference type="ChEBI" id="CHEBI:29105"/>
    </cofactor>
    <text evidence="7">Binds 1 zinc ion per subunit.</text>
</comment>
<evidence type="ECO:0000256" key="7">
    <source>
        <dbReference type="PIRSR" id="PIRSR602481-1"/>
    </source>
</evidence>
<evidence type="ECO:0000313" key="8">
    <source>
        <dbReference type="EMBL" id="ATZ16608.1"/>
    </source>
</evidence>
<dbReference type="GO" id="GO:0045892">
    <property type="term" value="P:negative regulation of DNA-templated transcription"/>
    <property type="evidence" value="ECO:0007669"/>
    <property type="project" value="TreeGrafter"/>
</dbReference>
<keyword evidence="9" id="KW-1185">Reference proteome</keyword>
<keyword evidence="4" id="KW-0805">Transcription regulation</keyword>
<keyword evidence="3 7" id="KW-0862">Zinc</keyword>
<dbReference type="KEGG" id="efr:EFREU_v1c05880"/>
<dbReference type="InterPro" id="IPR036390">
    <property type="entry name" value="WH_DNA-bd_sf"/>
</dbReference>
<dbReference type="Gene3D" id="1.10.10.10">
    <property type="entry name" value="Winged helix-like DNA-binding domain superfamily/Winged helix DNA-binding domain"/>
    <property type="match status" value="1"/>
</dbReference>
<name>A0A2K8NTV1_9MOLU</name>
<comment type="similarity">
    <text evidence="1">Belongs to the Fur family.</text>
</comment>
<gene>
    <name evidence="8" type="primary">fur</name>
    <name evidence="8" type="ORF">EFREU_v1c05880</name>
</gene>
<keyword evidence="5" id="KW-0238">DNA-binding</keyword>
<dbReference type="InterPro" id="IPR002481">
    <property type="entry name" value="FUR"/>
</dbReference>
<evidence type="ECO:0000256" key="6">
    <source>
        <dbReference type="ARBA" id="ARBA00023163"/>
    </source>
</evidence>
<dbReference type="PANTHER" id="PTHR33202:SF7">
    <property type="entry name" value="FERRIC UPTAKE REGULATION PROTEIN"/>
    <property type="match status" value="1"/>
</dbReference>
<dbReference type="Pfam" id="PF01475">
    <property type="entry name" value="FUR"/>
    <property type="match status" value="1"/>
</dbReference>
<evidence type="ECO:0000256" key="3">
    <source>
        <dbReference type="ARBA" id="ARBA00022833"/>
    </source>
</evidence>
<dbReference type="GO" id="GO:0000976">
    <property type="term" value="F:transcription cis-regulatory region binding"/>
    <property type="evidence" value="ECO:0007669"/>
    <property type="project" value="TreeGrafter"/>
</dbReference>
<feature type="binding site" evidence="7">
    <location>
        <position position="104"/>
    </location>
    <ligand>
        <name>Zn(2+)</name>
        <dbReference type="ChEBI" id="CHEBI:29105"/>
    </ligand>
</feature>
<dbReference type="GO" id="GO:0003700">
    <property type="term" value="F:DNA-binding transcription factor activity"/>
    <property type="evidence" value="ECO:0007669"/>
    <property type="project" value="InterPro"/>
</dbReference>
<dbReference type="InterPro" id="IPR036388">
    <property type="entry name" value="WH-like_DNA-bd_sf"/>
</dbReference>
<evidence type="ECO:0000256" key="5">
    <source>
        <dbReference type="ARBA" id="ARBA00023125"/>
    </source>
</evidence>
<evidence type="ECO:0000256" key="2">
    <source>
        <dbReference type="ARBA" id="ARBA00022491"/>
    </source>
</evidence>
<keyword evidence="7" id="KW-0479">Metal-binding</keyword>
<dbReference type="GO" id="GO:1900376">
    <property type="term" value="P:regulation of secondary metabolite biosynthetic process"/>
    <property type="evidence" value="ECO:0007669"/>
    <property type="project" value="TreeGrafter"/>
</dbReference>
<sequence length="160" mass="18699">MKDHLKLTSKQEKTLKRLEEVLKQQNVRLTKGRLEILKIIIVKEHPTLNDIIAVLEETGHKVNVMSVYNTLDMLLDKHIIYANIFNGKQICYEPRVQESYHLKCDSCQEVHHIDHLGQFGEFFKSLTKSSEVVGWNCDHFKIEIHGTCPKCHEDLLKKNH</sequence>
<keyword evidence="6" id="KW-0804">Transcription</keyword>